<keyword evidence="11" id="KW-1185">Reference proteome</keyword>
<comment type="cofactor">
    <cofactor evidence="1 7">
        <name>heme</name>
        <dbReference type="ChEBI" id="CHEBI:30413"/>
    </cofactor>
</comment>
<comment type="similarity">
    <text evidence="2 8">Belongs to the cytochrome P450 family.</text>
</comment>
<dbReference type="EMBL" id="RCNU01000009">
    <property type="protein sequence ID" value="RWQ93497.1"/>
    <property type="molecule type" value="Genomic_DNA"/>
</dbReference>
<evidence type="ECO:0000256" key="2">
    <source>
        <dbReference type="ARBA" id="ARBA00010617"/>
    </source>
</evidence>
<feature type="chain" id="PRO_5019236243" evidence="9">
    <location>
        <begin position="30"/>
        <end position="547"/>
    </location>
</feature>
<comment type="caution">
    <text evidence="10">The sequence shown here is derived from an EMBL/GenBank/DDBJ whole genome shotgun (WGS) entry which is preliminary data.</text>
</comment>
<dbReference type="SUPFAM" id="SSF48264">
    <property type="entry name" value="Cytochrome P450"/>
    <property type="match status" value="1"/>
</dbReference>
<dbReference type="AlphaFoldDB" id="A0A443HNY7"/>
<dbReference type="PANTHER" id="PTHR46300">
    <property type="entry name" value="P450, PUTATIVE (EUROFUNG)-RELATED-RELATED"/>
    <property type="match status" value="1"/>
</dbReference>
<dbReference type="GO" id="GO:0004497">
    <property type="term" value="F:monooxygenase activity"/>
    <property type="evidence" value="ECO:0007669"/>
    <property type="project" value="UniProtKB-KW"/>
</dbReference>
<dbReference type="STRING" id="264951.A0A443HNY7"/>
<evidence type="ECO:0000256" key="7">
    <source>
        <dbReference type="PIRSR" id="PIRSR602401-1"/>
    </source>
</evidence>
<keyword evidence="9" id="KW-0732">Signal</keyword>
<dbReference type="GO" id="GO:0020037">
    <property type="term" value="F:heme binding"/>
    <property type="evidence" value="ECO:0007669"/>
    <property type="project" value="InterPro"/>
</dbReference>
<dbReference type="PANTHER" id="PTHR46300:SF2">
    <property type="entry name" value="CYTOCHROME P450 MONOOXYGENASE ALNH-RELATED"/>
    <property type="match status" value="1"/>
</dbReference>
<dbReference type="Proteomes" id="UP000283841">
    <property type="component" value="Unassembled WGS sequence"/>
</dbReference>
<dbReference type="GO" id="GO:0005506">
    <property type="term" value="F:iron ion binding"/>
    <property type="evidence" value="ECO:0007669"/>
    <property type="project" value="InterPro"/>
</dbReference>
<keyword evidence="6 8" id="KW-0503">Monooxygenase</keyword>
<dbReference type="InterPro" id="IPR017972">
    <property type="entry name" value="Cyt_P450_CS"/>
</dbReference>
<dbReference type="InterPro" id="IPR002401">
    <property type="entry name" value="Cyt_P450_E_grp-I"/>
</dbReference>
<evidence type="ECO:0000256" key="8">
    <source>
        <dbReference type="RuleBase" id="RU000461"/>
    </source>
</evidence>
<dbReference type="Pfam" id="PF00067">
    <property type="entry name" value="p450"/>
    <property type="match status" value="1"/>
</dbReference>
<accession>A0A443HNY7</accession>
<keyword evidence="3 7" id="KW-0479">Metal-binding</keyword>
<sequence length="547" mass="62445">MSELPISPSVAVAAAALLFCLYKLLQVGSRPKGMPPGPPTVPILGNLHQMPDKDVHVQFKKWAEEYGDMYSVMLGNQRMVVINSPKIVKDLIDLRSNNYSSRPEMYVGQTLISGGYRLVLMQYDEGWRKARKMIHNLLNIKTAVNYIPFQELELRQMLADMVKRPNKYHDHVRRYSTSLVTSIAFGWRSLAFNDPEVKQIYEGFEQFAVASQVSASMLDYFPILRLLPDFINPSKKRGKELHKEEIALYKSYMLKVKERMEKGIITGAFCEDMFKRQEKDGFTDDWASYVSGTLLEAGSDTTASIFLSFAVAMINFPEVQKKAQAEIDRVIGPNRLPTMADESDLQYIRGVVKESLRFLPSSILGIVPHATTNDDEYNGYKLPAKTGVMVNVWALNNDPVRYPNPRNFDPDRYKNDFLRAQESATLSDPYKRDHFTFGAGRRVCPGLNIAERSLFLGIAYMLWAFSFEHALDENGKPIPVSTEAVTQGIVCRPVPFQYKMVERDPAKSKMVLKAWDNAKELLNRYPEGIKSIQYQKDWAEFTKNEVF</sequence>
<feature type="binding site" description="axial binding residue" evidence="7">
    <location>
        <position position="444"/>
    </location>
    <ligand>
        <name>heme</name>
        <dbReference type="ChEBI" id="CHEBI:30413"/>
    </ligand>
    <ligandPart>
        <name>Fe</name>
        <dbReference type="ChEBI" id="CHEBI:18248"/>
    </ligandPart>
</feature>
<evidence type="ECO:0000256" key="1">
    <source>
        <dbReference type="ARBA" id="ARBA00001971"/>
    </source>
</evidence>
<dbReference type="CDD" id="cd11065">
    <property type="entry name" value="CYP64-like"/>
    <property type="match status" value="1"/>
</dbReference>
<dbReference type="Gene3D" id="1.10.630.10">
    <property type="entry name" value="Cytochrome P450"/>
    <property type="match status" value="1"/>
</dbReference>
<keyword evidence="5 7" id="KW-0408">Iron</keyword>
<dbReference type="InterPro" id="IPR050364">
    <property type="entry name" value="Cytochrome_P450_fung"/>
</dbReference>
<organism evidence="10 11">
    <name type="scientific">Byssochlamys spectabilis</name>
    <name type="common">Paecilomyces variotii</name>
    <dbReference type="NCBI Taxonomy" id="264951"/>
    <lineage>
        <taxon>Eukaryota</taxon>
        <taxon>Fungi</taxon>
        <taxon>Dikarya</taxon>
        <taxon>Ascomycota</taxon>
        <taxon>Pezizomycotina</taxon>
        <taxon>Eurotiomycetes</taxon>
        <taxon>Eurotiomycetidae</taxon>
        <taxon>Eurotiales</taxon>
        <taxon>Thermoascaceae</taxon>
        <taxon>Paecilomyces</taxon>
    </lineage>
</organism>
<dbReference type="PROSITE" id="PS00086">
    <property type="entry name" value="CYTOCHROME_P450"/>
    <property type="match status" value="1"/>
</dbReference>
<keyword evidence="4 8" id="KW-0560">Oxidoreductase</keyword>
<evidence type="ECO:0000256" key="6">
    <source>
        <dbReference type="ARBA" id="ARBA00023033"/>
    </source>
</evidence>
<proteinExistence type="inferred from homology"/>
<dbReference type="GO" id="GO:0016705">
    <property type="term" value="F:oxidoreductase activity, acting on paired donors, with incorporation or reduction of molecular oxygen"/>
    <property type="evidence" value="ECO:0007669"/>
    <property type="project" value="InterPro"/>
</dbReference>
<protein>
    <submittedName>
        <fullName evidence="10">Cytochrome P450</fullName>
    </submittedName>
</protein>
<dbReference type="GeneID" id="39596693"/>
<dbReference type="InterPro" id="IPR036396">
    <property type="entry name" value="Cyt_P450_sf"/>
</dbReference>
<evidence type="ECO:0000256" key="4">
    <source>
        <dbReference type="ARBA" id="ARBA00023002"/>
    </source>
</evidence>
<dbReference type="RefSeq" id="XP_028483142.1">
    <property type="nucleotide sequence ID" value="XM_028627416.1"/>
</dbReference>
<gene>
    <name evidence="10" type="ORF">C8Q69DRAFT_325948</name>
</gene>
<name>A0A443HNY7_BYSSP</name>
<evidence type="ECO:0000313" key="11">
    <source>
        <dbReference type="Proteomes" id="UP000283841"/>
    </source>
</evidence>
<dbReference type="PRINTS" id="PR00463">
    <property type="entry name" value="EP450I"/>
</dbReference>
<evidence type="ECO:0000256" key="9">
    <source>
        <dbReference type="SAM" id="SignalP"/>
    </source>
</evidence>
<feature type="signal peptide" evidence="9">
    <location>
        <begin position="1"/>
        <end position="29"/>
    </location>
</feature>
<evidence type="ECO:0000256" key="3">
    <source>
        <dbReference type="ARBA" id="ARBA00022723"/>
    </source>
</evidence>
<dbReference type="InterPro" id="IPR001128">
    <property type="entry name" value="Cyt_P450"/>
</dbReference>
<reference evidence="10 11" key="1">
    <citation type="journal article" date="2018" name="Front. Microbiol.">
        <title>Genomic and genetic insights into a cosmopolitan fungus, Paecilomyces variotii (Eurotiales).</title>
        <authorList>
            <person name="Urquhart A.S."/>
            <person name="Mondo S.J."/>
            <person name="Makela M.R."/>
            <person name="Hane J.K."/>
            <person name="Wiebenga A."/>
            <person name="He G."/>
            <person name="Mihaltcheva S."/>
            <person name="Pangilinan J."/>
            <person name="Lipzen A."/>
            <person name="Barry K."/>
            <person name="de Vries R.P."/>
            <person name="Grigoriev I.V."/>
            <person name="Idnurm A."/>
        </authorList>
    </citation>
    <scope>NUCLEOTIDE SEQUENCE [LARGE SCALE GENOMIC DNA]</scope>
    <source>
        <strain evidence="10 11">CBS 101075</strain>
    </source>
</reference>
<dbReference type="PRINTS" id="PR00385">
    <property type="entry name" value="P450"/>
</dbReference>
<evidence type="ECO:0000313" key="10">
    <source>
        <dbReference type="EMBL" id="RWQ93497.1"/>
    </source>
</evidence>
<dbReference type="VEuPathDB" id="FungiDB:C8Q69DRAFT_325948"/>
<keyword evidence="7 8" id="KW-0349">Heme</keyword>
<evidence type="ECO:0000256" key="5">
    <source>
        <dbReference type="ARBA" id="ARBA00023004"/>
    </source>
</evidence>